<comment type="caution">
    <text evidence="1">The sequence shown here is derived from an EMBL/GenBank/DDBJ whole genome shotgun (WGS) entry which is preliminary data.</text>
</comment>
<keyword evidence="2" id="KW-1185">Reference proteome</keyword>
<sequence length="61" mass="7124">MKQDGATQNHLKEEIENIPKNSFAAIQNNQQEVLAIILQKLQILEEKIDRIENQTKTHWAQ</sequence>
<evidence type="ECO:0000313" key="2">
    <source>
        <dbReference type="Proteomes" id="UP000765802"/>
    </source>
</evidence>
<name>A0ABR7M9N8_9BACT</name>
<evidence type="ECO:0000313" key="1">
    <source>
        <dbReference type="EMBL" id="MBC6491303.1"/>
    </source>
</evidence>
<reference evidence="1 2" key="1">
    <citation type="submission" date="2016-07" db="EMBL/GenBank/DDBJ databases">
        <title>Genome analysis of Flavihumibacter stibioxidans YS-17.</title>
        <authorList>
            <person name="Shi K."/>
            <person name="Han Y."/>
            <person name="Wang G."/>
        </authorList>
    </citation>
    <scope>NUCLEOTIDE SEQUENCE [LARGE SCALE GENOMIC DNA]</scope>
    <source>
        <strain evidence="1 2">YS-17</strain>
    </source>
</reference>
<protein>
    <submittedName>
        <fullName evidence="1">Uncharacterized protein</fullName>
    </submittedName>
</protein>
<proteinExistence type="predicted"/>
<gene>
    <name evidence="1" type="ORF">BC349_09690</name>
</gene>
<accession>A0ABR7M9N8</accession>
<dbReference type="RefSeq" id="WP_187256608.1">
    <property type="nucleotide sequence ID" value="NZ_JBHULF010000014.1"/>
</dbReference>
<organism evidence="1 2">
    <name type="scientific">Flavihumibacter stibioxidans</name>
    <dbReference type="NCBI Taxonomy" id="1834163"/>
    <lineage>
        <taxon>Bacteria</taxon>
        <taxon>Pseudomonadati</taxon>
        <taxon>Bacteroidota</taxon>
        <taxon>Chitinophagia</taxon>
        <taxon>Chitinophagales</taxon>
        <taxon>Chitinophagaceae</taxon>
        <taxon>Flavihumibacter</taxon>
    </lineage>
</organism>
<dbReference type="EMBL" id="MBUA01000012">
    <property type="protein sequence ID" value="MBC6491303.1"/>
    <property type="molecule type" value="Genomic_DNA"/>
</dbReference>
<dbReference type="Proteomes" id="UP000765802">
    <property type="component" value="Unassembled WGS sequence"/>
</dbReference>